<gene>
    <name evidence="2" type="ORF">D7231_33900</name>
</gene>
<dbReference type="AlphaFoldDB" id="A0A3B0AGM9"/>
<dbReference type="Pfam" id="PF00550">
    <property type="entry name" value="PP-binding"/>
    <property type="match status" value="1"/>
</dbReference>
<dbReference type="PROSITE" id="PS50075">
    <property type="entry name" value="CARRIER"/>
    <property type="match status" value="1"/>
</dbReference>
<proteinExistence type="predicted"/>
<dbReference type="Proteomes" id="UP000270343">
    <property type="component" value="Unassembled WGS sequence"/>
</dbReference>
<dbReference type="InterPro" id="IPR036736">
    <property type="entry name" value="ACP-like_sf"/>
</dbReference>
<dbReference type="RefSeq" id="WP_120760075.1">
    <property type="nucleotide sequence ID" value="NZ_JBFADQ010000014.1"/>
</dbReference>
<dbReference type="EMBL" id="RBAM01000037">
    <property type="protein sequence ID" value="RKN59709.1"/>
    <property type="molecule type" value="Genomic_DNA"/>
</dbReference>
<accession>A0A3B0AGM9</accession>
<dbReference type="Gene3D" id="1.10.1200.10">
    <property type="entry name" value="ACP-like"/>
    <property type="match status" value="1"/>
</dbReference>
<dbReference type="InterPro" id="IPR009081">
    <property type="entry name" value="PP-bd_ACP"/>
</dbReference>
<dbReference type="SUPFAM" id="SSF47336">
    <property type="entry name" value="ACP-like"/>
    <property type="match status" value="1"/>
</dbReference>
<comment type="caution">
    <text evidence="2">The sequence shown here is derived from an EMBL/GenBank/DDBJ whole genome shotgun (WGS) entry which is preliminary data.</text>
</comment>
<protein>
    <submittedName>
        <fullName evidence="2">Acyl carrier protein</fullName>
    </submittedName>
</protein>
<dbReference type="OrthoDB" id="3192863at2"/>
<feature type="domain" description="Carrier" evidence="1">
    <location>
        <begin position="3"/>
        <end position="79"/>
    </location>
</feature>
<sequence length="79" mass="8473">MSSSTYETLTETLITRIGIDPERLAPERTFAELELDSMALVELAVALDEHTDSLLPLEGLSDLTLAEAADLLSAPTAGR</sequence>
<reference evidence="2 3" key="1">
    <citation type="journal article" date="2015" name="Antonie Van Leeuwenhoek">
        <title>Streptomyces klenkii sp. nov., isolated from deep marine sediment.</title>
        <authorList>
            <person name="Veyisoglu A."/>
            <person name="Sahin N."/>
        </authorList>
    </citation>
    <scope>NUCLEOTIDE SEQUENCE [LARGE SCALE GENOMIC DNA]</scope>
    <source>
        <strain evidence="2 3">KCTC 29202</strain>
    </source>
</reference>
<evidence type="ECO:0000259" key="1">
    <source>
        <dbReference type="PROSITE" id="PS50075"/>
    </source>
</evidence>
<keyword evidence="3" id="KW-1185">Reference proteome</keyword>
<organism evidence="2 3">
    <name type="scientific">Streptomyces klenkii</name>
    <dbReference type="NCBI Taxonomy" id="1420899"/>
    <lineage>
        <taxon>Bacteria</taxon>
        <taxon>Bacillati</taxon>
        <taxon>Actinomycetota</taxon>
        <taxon>Actinomycetes</taxon>
        <taxon>Kitasatosporales</taxon>
        <taxon>Streptomycetaceae</taxon>
        <taxon>Streptomyces</taxon>
    </lineage>
</organism>
<evidence type="ECO:0000313" key="2">
    <source>
        <dbReference type="EMBL" id="RKN59709.1"/>
    </source>
</evidence>
<name>A0A3B0AGM9_9ACTN</name>
<evidence type="ECO:0000313" key="3">
    <source>
        <dbReference type="Proteomes" id="UP000270343"/>
    </source>
</evidence>